<evidence type="ECO:0000313" key="1">
    <source>
        <dbReference type="EMBL" id="KAG5588398.1"/>
    </source>
</evidence>
<keyword evidence="2" id="KW-1185">Reference proteome</keyword>
<dbReference type="Proteomes" id="UP000824120">
    <property type="component" value="Chromosome 9"/>
</dbReference>
<evidence type="ECO:0000313" key="2">
    <source>
        <dbReference type="Proteomes" id="UP000824120"/>
    </source>
</evidence>
<sequence length="113" mass="12719">MQTLKTVTTQAMSKIQACLQEKQFIFQHILREGNKLAHHFANIAIDKENYTFTSFNSMETEGRRIINNDKLLCIQQKGLKWGSGVRNRTIKPGGMPATLLKGGGVELSLHFVT</sequence>
<reference evidence="1 2" key="1">
    <citation type="submission" date="2020-09" db="EMBL/GenBank/DDBJ databases">
        <title>De no assembly of potato wild relative species, Solanum commersonii.</title>
        <authorList>
            <person name="Cho K."/>
        </authorList>
    </citation>
    <scope>NUCLEOTIDE SEQUENCE [LARGE SCALE GENOMIC DNA]</scope>
    <source>
        <strain evidence="1">LZ3.2</strain>
        <tissue evidence="1">Leaf</tissue>
    </source>
</reference>
<accession>A0A9J5XMX0</accession>
<organism evidence="1 2">
    <name type="scientific">Solanum commersonii</name>
    <name type="common">Commerson's wild potato</name>
    <name type="synonym">Commerson's nightshade</name>
    <dbReference type="NCBI Taxonomy" id="4109"/>
    <lineage>
        <taxon>Eukaryota</taxon>
        <taxon>Viridiplantae</taxon>
        <taxon>Streptophyta</taxon>
        <taxon>Embryophyta</taxon>
        <taxon>Tracheophyta</taxon>
        <taxon>Spermatophyta</taxon>
        <taxon>Magnoliopsida</taxon>
        <taxon>eudicotyledons</taxon>
        <taxon>Gunneridae</taxon>
        <taxon>Pentapetalae</taxon>
        <taxon>asterids</taxon>
        <taxon>lamiids</taxon>
        <taxon>Solanales</taxon>
        <taxon>Solanaceae</taxon>
        <taxon>Solanoideae</taxon>
        <taxon>Solaneae</taxon>
        <taxon>Solanum</taxon>
    </lineage>
</organism>
<dbReference type="AlphaFoldDB" id="A0A9J5XMX0"/>
<proteinExistence type="predicted"/>
<dbReference type="EMBL" id="JACXVP010000009">
    <property type="protein sequence ID" value="KAG5588398.1"/>
    <property type="molecule type" value="Genomic_DNA"/>
</dbReference>
<name>A0A9J5XMX0_SOLCO</name>
<gene>
    <name evidence="1" type="ORF">H5410_048832</name>
</gene>
<protein>
    <submittedName>
        <fullName evidence="1">Uncharacterized protein</fullName>
    </submittedName>
</protein>
<comment type="caution">
    <text evidence="1">The sequence shown here is derived from an EMBL/GenBank/DDBJ whole genome shotgun (WGS) entry which is preliminary data.</text>
</comment>